<dbReference type="EMBL" id="UOFP01000308">
    <property type="protein sequence ID" value="VAW90120.1"/>
    <property type="molecule type" value="Genomic_DNA"/>
</dbReference>
<evidence type="ECO:0000313" key="2">
    <source>
        <dbReference type="EMBL" id="VAW90120.1"/>
    </source>
</evidence>
<reference evidence="2" key="1">
    <citation type="submission" date="2018-06" db="EMBL/GenBank/DDBJ databases">
        <authorList>
            <person name="Zhirakovskaya E."/>
        </authorList>
    </citation>
    <scope>NUCLEOTIDE SEQUENCE</scope>
</reference>
<dbReference type="AlphaFoldDB" id="A0A3B0ZLT0"/>
<proteinExistence type="predicted"/>
<dbReference type="PROSITE" id="PS51163">
    <property type="entry name" value="YRDC"/>
    <property type="match status" value="1"/>
</dbReference>
<dbReference type="PANTHER" id="PTHR42828:SF3">
    <property type="entry name" value="THREONYLCARBAMOYL-AMP SYNTHASE"/>
    <property type="match status" value="1"/>
</dbReference>
<dbReference type="InterPro" id="IPR006070">
    <property type="entry name" value="Sua5-like_dom"/>
</dbReference>
<evidence type="ECO:0000259" key="1">
    <source>
        <dbReference type="PROSITE" id="PS51163"/>
    </source>
</evidence>
<protein>
    <submittedName>
        <fullName evidence="2">Hypothetical YciO protein, TsaC/YrdC paralog</fullName>
    </submittedName>
</protein>
<dbReference type="GO" id="GO:0003725">
    <property type="term" value="F:double-stranded RNA binding"/>
    <property type="evidence" value="ECO:0007669"/>
    <property type="project" value="InterPro"/>
</dbReference>
<sequence>MSQFFQIHPDNPQKRLITQAVEILRHGGVIAYPTDSGYALGCCVGDKAAQDIIRDIRRVDKQHNFTIVCRDLTEISTYAKVDNSAFRLMKTLTPGPFTFILPATRDVPRRLQNPKRKTIGLRIPANSIAQAIIETLGEPLMSSTLILPEDELPLTDPYDIRQTLEHQLALVIDGGFCGFEPTTVIGLEGETPSLLRQGQGDVTGVID</sequence>
<gene>
    <name evidence="2" type="ORF">MNBD_GAMMA18-591</name>
</gene>
<dbReference type="Gene3D" id="3.90.870.10">
    <property type="entry name" value="DHBP synthase"/>
    <property type="match status" value="1"/>
</dbReference>
<accession>A0A3B0ZLT0</accession>
<feature type="domain" description="YrdC-like" evidence="1">
    <location>
        <begin position="14"/>
        <end position="200"/>
    </location>
</feature>
<organism evidence="2">
    <name type="scientific">hydrothermal vent metagenome</name>
    <dbReference type="NCBI Taxonomy" id="652676"/>
    <lineage>
        <taxon>unclassified sequences</taxon>
        <taxon>metagenomes</taxon>
        <taxon>ecological metagenomes</taxon>
    </lineage>
</organism>
<dbReference type="InterPro" id="IPR017945">
    <property type="entry name" value="DHBP_synth_RibB-like_a/b_dom"/>
</dbReference>
<name>A0A3B0ZLT0_9ZZZZ</name>
<dbReference type="SUPFAM" id="SSF55821">
    <property type="entry name" value="YrdC/RibB"/>
    <property type="match status" value="1"/>
</dbReference>
<dbReference type="Pfam" id="PF01300">
    <property type="entry name" value="Sua5_yciO_yrdC"/>
    <property type="match status" value="1"/>
</dbReference>
<dbReference type="PANTHER" id="PTHR42828">
    <property type="entry name" value="DHBP SYNTHASE RIBB-LIKE ALPHA/BETA DOMAIN-CONTAINING PROTEIN"/>
    <property type="match status" value="1"/>
</dbReference>
<dbReference type="NCBIfam" id="TIGR00057">
    <property type="entry name" value="L-threonylcarbamoyladenylate synthase"/>
    <property type="match status" value="1"/>
</dbReference>
<dbReference type="InterPro" id="IPR052532">
    <property type="entry name" value="SUA5_domain"/>
</dbReference>